<keyword evidence="2" id="KW-1185">Reference proteome</keyword>
<sequence>MGCTVPRHSSFLGAYFADAHMAADRARADVLTRGALLLAHTIREDVPDATAITVETSEAHLLRVQTEAGVVWEHDAPAPNSRLRLTTVDDVHRLLAGMLAFGRDAEALAEAGWVPHLTRAGEYHLPLPDADPCAPCTGQSADRYGVVLTTSAAGGVLYGVDAEVQPGVPSFTIEGLGRSANETRDRVRAGIVNAGLPWPQARVTVRLTPAGEPVRAGTSALDFPIAVALLAASGRLPAECLAGAAMFGELGLDGSLRPVHGMAANAKVLAHRTLIVPTGNLDDAELPSDGTAVHVLGLNEAMADLAGHAHHPADCLHCGRGDRPHAPCTYRLPCRPCRDDGMEPVGA</sequence>
<comment type="caution">
    <text evidence="1">The sequence shown here is derived from an EMBL/GenBank/DDBJ whole genome shotgun (WGS) entry which is preliminary data.</text>
</comment>
<dbReference type="AlphaFoldDB" id="A0A6G4WP34"/>
<dbReference type="Pfam" id="PF13541">
    <property type="entry name" value="ChlI"/>
    <property type="match status" value="1"/>
</dbReference>
<dbReference type="EMBL" id="JAAKZZ010000001">
    <property type="protein sequence ID" value="NGO66783.1"/>
    <property type="molecule type" value="Genomic_DNA"/>
</dbReference>
<organism evidence="1 2">
    <name type="scientific">Streptomyces boncukensis</name>
    <dbReference type="NCBI Taxonomy" id="2711219"/>
    <lineage>
        <taxon>Bacteria</taxon>
        <taxon>Bacillati</taxon>
        <taxon>Actinomycetota</taxon>
        <taxon>Actinomycetes</taxon>
        <taxon>Kitasatosporales</taxon>
        <taxon>Streptomycetaceae</taxon>
        <taxon>Streptomyces</taxon>
    </lineage>
</organism>
<dbReference type="InterPro" id="IPR020568">
    <property type="entry name" value="Ribosomal_Su5_D2-typ_SF"/>
</dbReference>
<evidence type="ECO:0000313" key="2">
    <source>
        <dbReference type="Proteomes" id="UP000477722"/>
    </source>
</evidence>
<dbReference type="RefSeq" id="WP_165296460.1">
    <property type="nucleotide sequence ID" value="NZ_JAAKZZ010000001.1"/>
</dbReference>
<evidence type="ECO:0000313" key="1">
    <source>
        <dbReference type="EMBL" id="NGO66783.1"/>
    </source>
</evidence>
<protein>
    <submittedName>
        <fullName evidence="1">Uncharacterized protein</fullName>
    </submittedName>
</protein>
<gene>
    <name evidence="1" type="ORF">G5C65_00080</name>
</gene>
<name>A0A6G4WP34_9ACTN</name>
<proteinExistence type="predicted"/>
<dbReference type="InterPro" id="IPR014721">
    <property type="entry name" value="Ribsml_uS5_D2-typ_fold_subgr"/>
</dbReference>
<accession>A0A6G4WP34</accession>
<dbReference type="Gene3D" id="3.30.230.10">
    <property type="match status" value="1"/>
</dbReference>
<dbReference type="SUPFAM" id="SSF54211">
    <property type="entry name" value="Ribosomal protein S5 domain 2-like"/>
    <property type="match status" value="1"/>
</dbReference>
<reference evidence="1 2" key="1">
    <citation type="submission" date="2020-02" db="EMBL/GenBank/DDBJ databases">
        <title>Whole-genome analyses of novel actinobacteria.</title>
        <authorList>
            <person name="Sahin N."/>
            <person name="Tatar D."/>
        </authorList>
    </citation>
    <scope>NUCLEOTIDE SEQUENCE [LARGE SCALE GENOMIC DNA]</scope>
    <source>
        <strain evidence="1 2">SB3404</strain>
    </source>
</reference>
<dbReference type="Proteomes" id="UP000477722">
    <property type="component" value="Unassembled WGS sequence"/>
</dbReference>